<dbReference type="InterPro" id="IPR018060">
    <property type="entry name" value="HTH_AraC"/>
</dbReference>
<feature type="domain" description="HTH araC/xylS-type" evidence="4">
    <location>
        <begin position="299"/>
        <end position="378"/>
    </location>
</feature>
<dbReference type="Pfam" id="PF12833">
    <property type="entry name" value="HTH_18"/>
    <property type="match status" value="2"/>
</dbReference>
<feature type="domain" description="HTH araC/xylS-type" evidence="4">
    <location>
        <begin position="117"/>
        <end position="214"/>
    </location>
</feature>
<keyword evidence="2" id="KW-0238">DNA-binding</keyword>
<protein>
    <submittedName>
        <fullName evidence="5">Helix-turn-helix domain-containing protein</fullName>
    </submittedName>
</protein>
<organism evidence="5 6">
    <name type="scientific">Corynebacterium meridianum</name>
    <dbReference type="NCBI Taxonomy" id="2765363"/>
    <lineage>
        <taxon>Bacteria</taxon>
        <taxon>Bacillati</taxon>
        <taxon>Actinomycetota</taxon>
        <taxon>Actinomycetes</taxon>
        <taxon>Mycobacteriales</taxon>
        <taxon>Corynebacteriaceae</taxon>
        <taxon>Corynebacterium</taxon>
    </lineage>
</organism>
<dbReference type="EMBL" id="JAEIOS010000009">
    <property type="protein sequence ID" value="MBI8988475.1"/>
    <property type="molecule type" value="Genomic_DNA"/>
</dbReference>
<sequence length="390" mass="41567">MVVSYPHPALLWCHSGSATIRVGTWKCELPAGELCFAAGPSTVSGDGLVIPIVFPNLGISGTSRRVHLGVEWGDFMVYEFSRSLGYLRGARTLSPEIARLFDDPAAPPPAPEADEANAVAERLRVNPGDQTSLEDFAEQYRVSARTLQRQFLASTGLTFSEWRTAYRVSSAAELLARDFSVAVVANLVGFAATSSLTRAFRRHTGCTPSAYTPGSVGMAPAGTPPEIPSSSTWHRSTGSDVVLWVYRGTATLTTPGYCRFLGNGDSATIPAGTNTRLDIAAGSIALPMSADTDLDATPELADVVDCYRSALGVVTRADTASAPSVFTFTQKMDEARKLLRAGLRPKDVSRTVGYRSTAAFSRAFKGMHGISPRDFQNEQFVEIAGGSIAG</sequence>
<dbReference type="SUPFAM" id="SSF51182">
    <property type="entry name" value="RmlC-like cupins"/>
    <property type="match status" value="1"/>
</dbReference>
<dbReference type="Proteomes" id="UP000645966">
    <property type="component" value="Unassembled WGS sequence"/>
</dbReference>
<dbReference type="SUPFAM" id="SSF46689">
    <property type="entry name" value="Homeodomain-like"/>
    <property type="match status" value="3"/>
</dbReference>
<keyword evidence="3" id="KW-0804">Transcription</keyword>
<dbReference type="GO" id="GO:0043565">
    <property type="term" value="F:sequence-specific DNA binding"/>
    <property type="evidence" value="ECO:0007669"/>
    <property type="project" value="InterPro"/>
</dbReference>
<dbReference type="CDD" id="cd02208">
    <property type="entry name" value="cupin_RmlC-like"/>
    <property type="match status" value="1"/>
</dbReference>
<evidence type="ECO:0000259" key="4">
    <source>
        <dbReference type="PROSITE" id="PS01124"/>
    </source>
</evidence>
<evidence type="ECO:0000256" key="2">
    <source>
        <dbReference type="ARBA" id="ARBA00023125"/>
    </source>
</evidence>
<name>A0A934M7W9_9CORY</name>
<dbReference type="RefSeq" id="WP_198737511.1">
    <property type="nucleotide sequence ID" value="NZ_JAEIOS010000009.1"/>
</dbReference>
<evidence type="ECO:0000313" key="5">
    <source>
        <dbReference type="EMBL" id="MBI8988475.1"/>
    </source>
</evidence>
<comment type="caution">
    <text evidence="5">The sequence shown here is derived from an EMBL/GenBank/DDBJ whole genome shotgun (WGS) entry which is preliminary data.</text>
</comment>
<evidence type="ECO:0000256" key="1">
    <source>
        <dbReference type="ARBA" id="ARBA00023015"/>
    </source>
</evidence>
<accession>A0A934M7W9</accession>
<keyword evidence="6" id="KW-1185">Reference proteome</keyword>
<evidence type="ECO:0000256" key="3">
    <source>
        <dbReference type="ARBA" id="ARBA00023163"/>
    </source>
</evidence>
<dbReference type="PROSITE" id="PS00041">
    <property type="entry name" value="HTH_ARAC_FAMILY_1"/>
    <property type="match status" value="1"/>
</dbReference>
<dbReference type="InterPro" id="IPR018062">
    <property type="entry name" value="HTH_AraC-typ_CS"/>
</dbReference>
<dbReference type="InterPro" id="IPR009057">
    <property type="entry name" value="Homeodomain-like_sf"/>
</dbReference>
<reference evidence="5" key="1">
    <citation type="submission" date="2020-12" db="EMBL/GenBank/DDBJ databases">
        <title>Genome public.</title>
        <authorList>
            <person name="Sun Q."/>
        </authorList>
    </citation>
    <scope>NUCLEOTIDE SEQUENCE</scope>
    <source>
        <strain evidence="5">CCM 8863</strain>
    </source>
</reference>
<dbReference type="GO" id="GO:0003700">
    <property type="term" value="F:DNA-binding transcription factor activity"/>
    <property type="evidence" value="ECO:0007669"/>
    <property type="project" value="InterPro"/>
</dbReference>
<dbReference type="Gene3D" id="1.10.10.60">
    <property type="entry name" value="Homeodomain-like"/>
    <property type="match status" value="2"/>
</dbReference>
<dbReference type="PANTHER" id="PTHR11019:SF199">
    <property type="entry name" value="HTH-TYPE TRANSCRIPTIONAL REGULATOR NIMR"/>
    <property type="match status" value="1"/>
</dbReference>
<dbReference type="AlphaFoldDB" id="A0A934M7W9"/>
<proteinExistence type="predicted"/>
<keyword evidence="1" id="KW-0805">Transcription regulation</keyword>
<dbReference type="SMART" id="SM00342">
    <property type="entry name" value="HTH_ARAC"/>
    <property type="match status" value="2"/>
</dbReference>
<dbReference type="PROSITE" id="PS01124">
    <property type="entry name" value="HTH_ARAC_FAMILY_2"/>
    <property type="match status" value="2"/>
</dbReference>
<gene>
    <name evidence="5" type="ORF">JDV75_01660</name>
</gene>
<evidence type="ECO:0000313" key="6">
    <source>
        <dbReference type="Proteomes" id="UP000645966"/>
    </source>
</evidence>
<dbReference type="PANTHER" id="PTHR11019">
    <property type="entry name" value="HTH-TYPE TRANSCRIPTIONAL REGULATOR NIMR"/>
    <property type="match status" value="1"/>
</dbReference>
<dbReference type="InterPro" id="IPR011051">
    <property type="entry name" value="RmlC_Cupin_sf"/>
</dbReference>